<organism evidence="2 3">
    <name type="scientific">Actinomadura meridiana</name>
    <dbReference type="NCBI Taxonomy" id="559626"/>
    <lineage>
        <taxon>Bacteria</taxon>
        <taxon>Bacillati</taxon>
        <taxon>Actinomycetota</taxon>
        <taxon>Actinomycetes</taxon>
        <taxon>Streptosporangiales</taxon>
        <taxon>Thermomonosporaceae</taxon>
        <taxon>Actinomadura</taxon>
    </lineage>
</organism>
<dbReference type="RefSeq" id="WP_344901431.1">
    <property type="nucleotide sequence ID" value="NZ_BAABAS010000020.1"/>
</dbReference>
<dbReference type="EMBL" id="BAABAS010000020">
    <property type="protein sequence ID" value="GAA4238116.1"/>
    <property type="molecule type" value="Genomic_DNA"/>
</dbReference>
<keyword evidence="3" id="KW-1185">Reference proteome</keyword>
<sequence length="271" mass="29961">MPDHDEAIAVALDAYQRQLLSDETLNHRTDRTLAEPLIELFVERLARYADRRDLDVQGAFTEIHEQSIDRGGHDHDPRYSFRLGAEVQFRQLRTASKDRPPWRGFISALVGSPDDQARCTVRIPGINKALPVTAGELEPADSFLPMATRTAGTVIHAREAESTIVDIAVRLKRAANNGLVADEQAFADLAQLTTRLGVWSGGRSDAIMRHLHERITAAAQEPAKGSRRPDAAARLAATDFPQDPASFPSEDPPPATRPKPDDPPNQRKHRP</sequence>
<name>A0ABP8CE22_9ACTN</name>
<comment type="caution">
    <text evidence="2">The sequence shown here is derived from an EMBL/GenBank/DDBJ whole genome shotgun (WGS) entry which is preliminary data.</text>
</comment>
<evidence type="ECO:0000313" key="2">
    <source>
        <dbReference type="EMBL" id="GAA4238116.1"/>
    </source>
</evidence>
<proteinExistence type="predicted"/>
<protein>
    <submittedName>
        <fullName evidence="2">Uncharacterized protein</fullName>
    </submittedName>
</protein>
<feature type="region of interest" description="Disordered" evidence="1">
    <location>
        <begin position="218"/>
        <end position="271"/>
    </location>
</feature>
<reference evidence="3" key="1">
    <citation type="journal article" date="2019" name="Int. J. Syst. Evol. Microbiol.">
        <title>The Global Catalogue of Microorganisms (GCM) 10K type strain sequencing project: providing services to taxonomists for standard genome sequencing and annotation.</title>
        <authorList>
            <consortium name="The Broad Institute Genomics Platform"/>
            <consortium name="The Broad Institute Genome Sequencing Center for Infectious Disease"/>
            <person name="Wu L."/>
            <person name="Ma J."/>
        </authorList>
    </citation>
    <scope>NUCLEOTIDE SEQUENCE [LARGE SCALE GENOMIC DNA]</scope>
    <source>
        <strain evidence="3">JCM 17440</strain>
    </source>
</reference>
<dbReference type="Proteomes" id="UP001501710">
    <property type="component" value="Unassembled WGS sequence"/>
</dbReference>
<evidence type="ECO:0000256" key="1">
    <source>
        <dbReference type="SAM" id="MobiDB-lite"/>
    </source>
</evidence>
<accession>A0ABP8CE22</accession>
<evidence type="ECO:0000313" key="3">
    <source>
        <dbReference type="Proteomes" id="UP001501710"/>
    </source>
</evidence>
<gene>
    <name evidence="2" type="ORF">GCM10022254_52730</name>
</gene>